<dbReference type="Pfam" id="PF04107">
    <property type="entry name" value="GCS2"/>
    <property type="match status" value="1"/>
</dbReference>
<evidence type="ECO:0000256" key="1">
    <source>
        <dbReference type="ARBA" id="ARBA00022598"/>
    </source>
</evidence>
<name>A0ABP9QR93_9PSEU</name>
<dbReference type="SUPFAM" id="SSF55931">
    <property type="entry name" value="Glutamine synthetase/guanido kinase"/>
    <property type="match status" value="1"/>
</dbReference>
<dbReference type="Proteomes" id="UP001428817">
    <property type="component" value="Unassembled WGS sequence"/>
</dbReference>
<comment type="function">
    <text evidence="5">ATP-dependent carboxylate-amine ligase which exhibits weak glutamate--cysteine ligase activity.</text>
</comment>
<evidence type="ECO:0000313" key="7">
    <source>
        <dbReference type="Proteomes" id="UP001428817"/>
    </source>
</evidence>
<dbReference type="InterPro" id="IPR050141">
    <property type="entry name" value="GCL_type2/YbdK_subfam"/>
</dbReference>
<keyword evidence="7" id="KW-1185">Reference proteome</keyword>
<dbReference type="InterPro" id="IPR014746">
    <property type="entry name" value="Gln_synth/guanido_kin_cat_dom"/>
</dbReference>
<dbReference type="EMBL" id="BAABJP010000031">
    <property type="protein sequence ID" value="GAA5166149.1"/>
    <property type="molecule type" value="Genomic_DNA"/>
</dbReference>
<dbReference type="NCBIfam" id="NF010041">
    <property type="entry name" value="PRK13517.1-1"/>
    <property type="match status" value="1"/>
</dbReference>
<comment type="catalytic activity">
    <reaction evidence="4 5">
        <text>L-cysteine + L-glutamate + ATP = gamma-L-glutamyl-L-cysteine + ADP + phosphate + H(+)</text>
        <dbReference type="Rhea" id="RHEA:13285"/>
        <dbReference type="ChEBI" id="CHEBI:15378"/>
        <dbReference type="ChEBI" id="CHEBI:29985"/>
        <dbReference type="ChEBI" id="CHEBI:30616"/>
        <dbReference type="ChEBI" id="CHEBI:35235"/>
        <dbReference type="ChEBI" id="CHEBI:43474"/>
        <dbReference type="ChEBI" id="CHEBI:58173"/>
        <dbReference type="ChEBI" id="CHEBI:456216"/>
        <dbReference type="EC" id="6.3.2.2"/>
    </reaction>
</comment>
<dbReference type="PANTHER" id="PTHR36510">
    <property type="entry name" value="GLUTAMATE--CYSTEINE LIGASE 2-RELATED"/>
    <property type="match status" value="1"/>
</dbReference>
<evidence type="ECO:0000256" key="3">
    <source>
        <dbReference type="ARBA" id="ARBA00022840"/>
    </source>
</evidence>
<evidence type="ECO:0000256" key="4">
    <source>
        <dbReference type="ARBA" id="ARBA00048819"/>
    </source>
</evidence>
<dbReference type="InterPro" id="IPR006336">
    <property type="entry name" value="GCS2"/>
</dbReference>
<sequence length="381" mass="41334">MGGVVALRTIGVEEEFLLVGPEDGRPRAVAAALLDAEADESAERDLPDVESELQRQQIETATNPCTSPEELFTELGQARRNAAERAQQAGAALVALGTSPMSVSTEVFPDPRYRRIADRFGMTAQEQLTCGCHVHVGIDSDEEAIGVLDRIRPWLSVLLALSANSPFWRGDDSRYASYRAQVWPRWPSGGPTGPFGSPEAYRATVEAMTATKTILDDGMIYFEARWSNKYPTVEIRVADVCTNTSDAVLLALLSRGLVDTAARSWRAGDPPPEARVELLKLASWRASRSGLDDELVDPRTWRPAPAGEVVAALLEHTGDALAASGDQHLAKELTSELLERGNGAQIQRADYRQAGRLEDIVSRAISRTIDPNSPHGSVHSG</sequence>
<protein>
    <recommendedName>
        <fullName evidence="5">Putative glutamate--cysteine ligase 2</fullName>
        <ecNumber evidence="5">6.3.2.2</ecNumber>
    </recommendedName>
    <alternativeName>
        <fullName evidence="5">Gamma-glutamylcysteine synthetase 2</fullName>
        <shortName evidence="5">GCS 2</shortName>
        <shortName evidence="5">Gamma-GCS 2</shortName>
    </alternativeName>
</protein>
<proteinExistence type="inferred from homology"/>
<keyword evidence="1 5" id="KW-0436">Ligase</keyword>
<dbReference type="EC" id="6.3.2.2" evidence="5"/>
<dbReference type="NCBIfam" id="TIGR02050">
    <property type="entry name" value="gshA_cyan_rel"/>
    <property type="match status" value="1"/>
</dbReference>
<comment type="similarity">
    <text evidence="5">Belongs to the glutamate--cysteine ligase type 2 family. YbdK subfamily.</text>
</comment>
<dbReference type="HAMAP" id="MF_01609">
    <property type="entry name" value="Glu_cys_ligase_2"/>
    <property type="match status" value="1"/>
</dbReference>
<dbReference type="Gene3D" id="3.30.590.20">
    <property type="match status" value="1"/>
</dbReference>
<keyword evidence="2 5" id="KW-0547">Nucleotide-binding</keyword>
<gene>
    <name evidence="6" type="ORF">GCM10023321_57090</name>
</gene>
<evidence type="ECO:0000256" key="5">
    <source>
        <dbReference type="HAMAP-Rule" id="MF_01609"/>
    </source>
</evidence>
<accession>A0ABP9QR93</accession>
<dbReference type="GO" id="GO:0016874">
    <property type="term" value="F:ligase activity"/>
    <property type="evidence" value="ECO:0007669"/>
    <property type="project" value="UniProtKB-KW"/>
</dbReference>
<evidence type="ECO:0000313" key="6">
    <source>
        <dbReference type="EMBL" id="GAA5166149.1"/>
    </source>
</evidence>
<comment type="caution">
    <text evidence="6">The sequence shown here is derived from an EMBL/GenBank/DDBJ whole genome shotgun (WGS) entry which is preliminary data.</text>
</comment>
<dbReference type="PANTHER" id="PTHR36510:SF1">
    <property type="entry name" value="GLUTAMATE--CYSTEINE LIGASE 2-RELATED"/>
    <property type="match status" value="1"/>
</dbReference>
<dbReference type="InterPro" id="IPR011793">
    <property type="entry name" value="YbdK"/>
</dbReference>
<evidence type="ECO:0000256" key="2">
    <source>
        <dbReference type="ARBA" id="ARBA00022741"/>
    </source>
</evidence>
<reference evidence="7" key="1">
    <citation type="journal article" date="2019" name="Int. J. Syst. Evol. Microbiol.">
        <title>The Global Catalogue of Microorganisms (GCM) 10K type strain sequencing project: providing services to taxonomists for standard genome sequencing and annotation.</title>
        <authorList>
            <consortium name="The Broad Institute Genomics Platform"/>
            <consortium name="The Broad Institute Genome Sequencing Center for Infectious Disease"/>
            <person name="Wu L."/>
            <person name="Ma J."/>
        </authorList>
    </citation>
    <scope>NUCLEOTIDE SEQUENCE [LARGE SCALE GENOMIC DNA]</scope>
    <source>
        <strain evidence="7">JCM 18303</strain>
    </source>
</reference>
<keyword evidence="3 5" id="KW-0067">ATP-binding</keyword>
<organism evidence="6 7">
    <name type="scientific">Pseudonocardia eucalypti</name>
    <dbReference type="NCBI Taxonomy" id="648755"/>
    <lineage>
        <taxon>Bacteria</taxon>
        <taxon>Bacillati</taxon>
        <taxon>Actinomycetota</taxon>
        <taxon>Actinomycetes</taxon>
        <taxon>Pseudonocardiales</taxon>
        <taxon>Pseudonocardiaceae</taxon>
        <taxon>Pseudonocardia</taxon>
    </lineage>
</organism>